<evidence type="ECO:0000256" key="1">
    <source>
        <dbReference type="SAM" id="Phobius"/>
    </source>
</evidence>
<sequence>MLLLEGGVIGSGLAASPQPQPMYPLVCAKNAMQDKVYPRLTCRERGAQSTEYLVIGILSISSTPAQLHRHRSSTSLTSALARPCQSSPTGSAARAKPRACALLLARRPLDWESTHGLSTVGHLEVAGSPVHASPAARSRRNSRPDLLTPSLCETLLGHICETRLLRHIYLPRVVRISVKTTTTPSQACQTAPSKLMLACIGLSLMQVSATSCKSPHQNRKIRQRSSATLTHLPYGLIHGNLLPSVTRPAIVGMNPHSSRLYVRLFLLLFNVFLFSCFKPN</sequence>
<comment type="caution">
    <text evidence="2">The sequence shown here is derived from an EMBL/GenBank/DDBJ whole genome shotgun (WGS) entry which is preliminary data.</text>
</comment>
<protein>
    <submittedName>
        <fullName evidence="2">Uncharacterized protein</fullName>
    </submittedName>
</protein>
<keyword evidence="1" id="KW-1133">Transmembrane helix</keyword>
<reference evidence="2 3" key="1">
    <citation type="journal article" date="2019" name="Appl. Microbiol. Biotechnol.">
        <title>Genome sequence of Isaria javanica and comparative genome analysis insights into family S53 peptidase evolution in fungal entomopathogens.</title>
        <authorList>
            <person name="Lin R."/>
            <person name="Zhang X."/>
            <person name="Xin B."/>
            <person name="Zou M."/>
            <person name="Gao Y."/>
            <person name="Qin F."/>
            <person name="Hu Q."/>
            <person name="Xie B."/>
            <person name="Cheng X."/>
        </authorList>
    </citation>
    <scope>NUCLEOTIDE SEQUENCE [LARGE SCALE GENOMIC DNA]</scope>
    <source>
        <strain evidence="2 3">IJ1G</strain>
    </source>
</reference>
<feature type="transmembrane region" description="Helical" evidence="1">
    <location>
        <begin position="260"/>
        <end position="277"/>
    </location>
</feature>
<name>A0A545VBF1_9HYPO</name>
<dbReference type="AlphaFoldDB" id="A0A545VBF1"/>
<keyword evidence="1" id="KW-0472">Membrane</keyword>
<dbReference type="EMBL" id="SPUK01000002">
    <property type="protein sequence ID" value="TQV99055.1"/>
    <property type="molecule type" value="Genomic_DNA"/>
</dbReference>
<keyword evidence="1" id="KW-0812">Transmembrane</keyword>
<evidence type="ECO:0000313" key="2">
    <source>
        <dbReference type="EMBL" id="TQV99055.1"/>
    </source>
</evidence>
<proteinExistence type="predicted"/>
<evidence type="ECO:0000313" key="3">
    <source>
        <dbReference type="Proteomes" id="UP000315783"/>
    </source>
</evidence>
<dbReference type="Proteomes" id="UP000315783">
    <property type="component" value="Unassembled WGS sequence"/>
</dbReference>
<gene>
    <name evidence="2" type="ORF">IF1G_01270</name>
</gene>
<keyword evidence="3" id="KW-1185">Reference proteome</keyword>
<organism evidence="2 3">
    <name type="scientific">Cordyceps javanica</name>
    <dbReference type="NCBI Taxonomy" id="43265"/>
    <lineage>
        <taxon>Eukaryota</taxon>
        <taxon>Fungi</taxon>
        <taxon>Dikarya</taxon>
        <taxon>Ascomycota</taxon>
        <taxon>Pezizomycotina</taxon>
        <taxon>Sordariomycetes</taxon>
        <taxon>Hypocreomycetidae</taxon>
        <taxon>Hypocreales</taxon>
        <taxon>Cordycipitaceae</taxon>
        <taxon>Cordyceps</taxon>
    </lineage>
</organism>
<accession>A0A545VBF1</accession>